<evidence type="ECO:0000256" key="2">
    <source>
        <dbReference type="ARBA" id="ARBA00023163"/>
    </source>
</evidence>
<reference evidence="4" key="1">
    <citation type="submission" date="2021-10" db="EMBL/GenBank/DDBJ databases">
        <authorList>
            <person name="Criscuolo A."/>
        </authorList>
    </citation>
    <scope>NUCLEOTIDE SEQUENCE</scope>
    <source>
        <strain evidence="4">CIP111885</strain>
    </source>
</reference>
<dbReference type="EMBL" id="CAKJTG010000007">
    <property type="protein sequence ID" value="CAG9607894.1"/>
    <property type="molecule type" value="Genomic_DNA"/>
</dbReference>
<gene>
    <name evidence="4" type="ORF">NEOCIP111885_01586</name>
</gene>
<evidence type="ECO:0000313" key="5">
    <source>
        <dbReference type="Proteomes" id="UP000789845"/>
    </source>
</evidence>
<organism evidence="4 5">
    <name type="scientific">Pseudoneobacillus rhizosphaerae</name>
    <dbReference type="NCBI Taxonomy" id="2880968"/>
    <lineage>
        <taxon>Bacteria</taxon>
        <taxon>Bacillati</taxon>
        <taxon>Bacillota</taxon>
        <taxon>Bacilli</taxon>
        <taxon>Bacillales</taxon>
        <taxon>Bacillaceae</taxon>
        <taxon>Pseudoneobacillus</taxon>
    </lineage>
</organism>
<dbReference type="InterPro" id="IPR036388">
    <property type="entry name" value="WH-like_DNA-bd_sf"/>
</dbReference>
<dbReference type="InterPro" id="IPR014879">
    <property type="entry name" value="Spo0A_C"/>
</dbReference>
<dbReference type="GO" id="GO:0005509">
    <property type="term" value="F:calcium ion binding"/>
    <property type="evidence" value="ECO:0007669"/>
    <property type="project" value="InterPro"/>
</dbReference>
<dbReference type="InterPro" id="IPR016032">
    <property type="entry name" value="Sig_transdc_resp-reg_C-effctor"/>
</dbReference>
<evidence type="ECO:0000313" key="4">
    <source>
        <dbReference type="EMBL" id="CAG9607894.1"/>
    </source>
</evidence>
<dbReference type="RefSeq" id="WP_230496144.1">
    <property type="nucleotide sequence ID" value="NZ_CAKJTG010000007.1"/>
</dbReference>
<dbReference type="Pfam" id="PF08769">
    <property type="entry name" value="Spo0A_C"/>
    <property type="match status" value="1"/>
</dbReference>
<dbReference type="AlphaFoldDB" id="A0A9C7G8H1"/>
<dbReference type="GO" id="GO:0005737">
    <property type="term" value="C:cytoplasm"/>
    <property type="evidence" value="ECO:0007669"/>
    <property type="project" value="InterPro"/>
</dbReference>
<dbReference type="SUPFAM" id="SSF46894">
    <property type="entry name" value="C-terminal effector domain of the bipartite response regulators"/>
    <property type="match status" value="1"/>
</dbReference>
<protein>
    <recommendedName>
        <fullName evidence="3">Sporulation initiation factor Spo0A C-terminal domain-containing protein</fullName>
    </recommendedName>
</protein>
<comment type="caution">
    <text evidence="4">The sequence shown here is derived from an EMBL/GenBank/DDBJ whole genome shotgun (WGS) entry which is preliminary data.</text>
</comment>
<evidence type="ECO:0000256" key="1">
    <source>
        <dbReference type="ARBA" id="ARBA00023015"/>
    </source>
</evidence>
<keyword evidence="1" id="KW-0805">Transcription regulation</keyword>
<accession>A0A9C7G8H1</accession>
<keyword evidence="2" id="KW-0804">Transcription</keyword>
<dbReference type="GO" id="GO:0003677">
    <property type="term" value="F:DNA binding"/>
    <property type="evidence" value="ECO:0007669"/>
    <property type="project" value="InterPro"/>
</dbReference>
<evidence type="ECO:0000259" key="3">
    <source>
        <dbReference type="Pfam" id="PF08769"/>
    </source>
</evidence>
<dbReference type="Proteomes" id="UP000789845">
    <property type="component" value="Unassembled WGS sequence"/>
</dbReference>
<feature type="domain" description="Sporulation initiation factor Spo0A C-terminal" evidence="3">
    <location>
        <begin position="79"/>
        <end position="181"/>
    </location>
</feature>
<name>A0A9C7G8H1_9BACI</name>
<proteinExistence type="predicted"/>
<dbReference type="Gene3D" id="1.10.10.10">
    <property type="entry name" value="Winged helix-like DNA-binding domain superfamily/Winged helix DNA-binding domain"/>
    <property type="match status" value="1"/>
</dbReference>
<dbReference type="GO" id="GO:0042173">
    <property type="term" value="P:regulation of sporulation resulting in formation of a cellular spore"/>
    <property type="evidence" value="ECO:0007669"/>
    <property type="project" value="InterPro"/>
</dbReference>
<sequence length="352" mass="40493">MNINQSTIEKLEKTIERMQKALEYNDQGYISELVHDLTEFAYFAGYKEAESNQFNHPTKKIKGTYFTPISTGTIEAQISTLVFDMGIPSHIKGYRYLIDAVALTYEDPTLISKITKELYPYIARKNNTTASRVERAIRHSIEIGWSRGNPERTSMILGYPVTKTKVKPTNSEYIHLLANYLRINNENPSTLNSSTEYQPNENKKINQDQPIEGANLKLVQLSEAARTEISTEVQLEENTLKTDNDMSDKELTTAINEILCQLDFNEEMSHFPLLRTLIDLSIRNPHLLKDEIELHNQLANRFGMTKERMKRVIQDALSMRFPVLKETLRYQGLNPMKLSVFAELVVKKLNLV</sequence>
<keyword evidence="5" id="KW-1185">Reference proteome</keyword>
<dbReference type="GO" id="GO:0003700">
    <property type="term" value="F:DNA-binding transcription factor activity"/>
    <property type="evidence" value="ECO:0007669"/>
    <property type="project" value="InterPro"/>
</dbReference>